<keyword evidence="2" id="KW-0349">Heme</keyword>
<evidence type="ECO:0000256" key="5">
    <source>
        <dbReference type="ARBA" id="ARBA00022989"/>
    </source>
</evidence>
<comment type="subcellular location">
    <subcellularLocation>
        <location evidence="1">Membrane</location>
    </subcellularLocation>
</comment>
<name>A0AAV5G4G4_CORAM</name>
<dbReference type="EMBL" id="BQKK01000001">
    <property type="protein sequence ID" value="GJN41523.1"/>
    <property type="molecule type" value="Genomic_DNA"/>
</dbReference>
<protein>
    <submittedName>
        <fullName evidence="9">Succinate dehydrogenase Cd</fullName>
    </submittedName>
</protein>
<feature type="transmembrane region" description="Helical" evidence="8">
    <location>
        <begin position="222"/>
        <end position="250"/>
    </location>
</feature>
<feature type="transmembrane region" description="Helical" evidence="8">
    <location>
        <begin position="30"/>
        <end position="48"/>
    </location>
</feature>
<dbReference type="RefSeq" id="WP_003846795.1">
    <property type="nucleotide sequence ID" value="NZ_BQKK01000001.1"/>
</dbReference>
<reference evidence="9" key="1">
    <citation type="submission" date="2021-12" db="EMBL/GenBank/DDBJ databases">
        <title>Draft genome sequence of Corynebacterium ammoniagenes strain T-723.</title>
        <authorList>
            <person name="Matsuzawa M."/>
            <person name="Hiratani M."/>
            <person name="Abe I."/>
            <person name="Tsuji Y."/>
            <person name="Nakamura J."/>
        </authorList>
    </citation>
    <scope>NUCLEOTIDE SEQUENCE</scope>
    <source>
        <strain evidence="9">T-723</strain>
    </source>
</reference>
<feature type="transmembrane region" description="Helical" evidence="8">
    <location>
        <begin position="133"/>
        <end position="154"/>
    </location>
</feature>
<evidence type="ECO:0000256" key="4">
    <source>
        <dbReference type="ARBA" id="ARBA00022723"/>
    </source>
</evidence>
<feature type="transmembrane region" description="Helical" evidence="8">
    <location>
        <begin position="184"/>
        <end position="201"/>
    </location>
</feature>
<keyword evidence="5 8" id="KW-1133">Transmembrane helix</keyword>
<keyword evidence="4" id="KW-0479">Metal-binding</keyword>
<dbReference type="AlphaFoldDB" id="A0AAV5G4G4"/>
<evidence type="ECO:0000256" key="3">
    <source>
        <dbReference type="ARBA" id="ARBA00022692"/>
    </source>
</evidence>
<dbReference type="Pfam" id="PF01127">
    <property type="entry name" value="Sdh_cyt"/>
    <property type="match status" value="1"/>
</dbReference>
<dbReference type="InterPro" id="IPR011138">
    <property type="entry name" value="Cytochrome_b-558"/>
</dbReference>
<keyword evidence="6" id="KW-0408">Iron</keyword>
<comment type="caution">
    <text evidence="9">The sequence shown here is derived from an EMBL/GenBank/DDBJ whole genome shotgun (WGS) entry which is preliminary data.</text>
</comment>
<dbReference type="Gene3D" id="1.20.1300.10">
    <property type="entry name" value="Fumarate reductase/succinate dehydrogenase, transmembrane subunit"/>
    <property type="match status" value="1"/>
</dbReference>
<dbReference type="SUPFAM" id="SSF81343">
    <property type="entry name" value="Fumarate reductase respiratory complex transmembrane subunits"/>
    <property type="match status" value="1"/>
</dbReference>
<dbReference type="GO" id="GO:0046872">
    <property type="term" value="F:metal ion binding"/>
    <property type="evidence" value="ECO:0007669"/>
    <property type="project" value="UniProtKB-KW"/>
</dbReference>
<dbReference type="InterPro" id="IPR034804">
    <property type="entry name" value="SQR/QFR_C/D"/>
</dbReference>
<evidence type="ECO:0000256" key="7">
    <source>
        <dbReference type="ARBA" id="ARBA00023136"/>
    </source>
</evidence>
<organism evidence="9 10">
    <name type="scientific">Corynebacterium ammoniagenes</name>
    <name type="common">Brevibacterium ammoniagenes</name>
    <dbReference type="NCBI Taxonomy" id="1697"/>
    <lineage>
        <taxon>Bacteria</taxon>
        <taxon>Bacillati</taxon>
        <taxon>Actinomycetota</taxon>
        <taxon>Actinomycetes</taxon>
        <taxon>Mycobacteriales</taxon>
        <taxon>Corynebacteriaceae</taxon>
        <taxon>Corynebacterium</taxon>
    </lineage>
</organism>
<evidence type="ECO:0000313" key="9">
    <source>
        <dbReference type="EMBL" id="GJN41523.1"/>
    </source>
</evidence>
<evidence type="ECO:0000256" key="8">
    <source>
        <dbReference type="SAM" id="Phobius"/>
    </source>
</evidence>
<dbReference type="GO" id="GO:0016020">
    <property type="term" value="C:membrane"/>
    <property type="evidence" value="ECO:0007669"/>
    <property type="project" value="UniProtKB-SubCell"/>
</dbReference>
<feature type="transmembrane region" description="Helical" evidence="8">
    <location>
        <begin position="88"/>
        <end position="112"/>
    </location>
</feature>
<keyword evidence="3 8" id="KW-0812">Transmembrane</keyword>
<evidence type="ECO:0000313" key="10">
    <source>
        <dbReference type="Proteomes" id="UP001054925"/>
    </source>
</evidence>
<dbReference type="InterPro" id="IPR000701">
    <property type="entry name" value="SuccDH_FuR_B_TM-su"/>
</dbReference>
<evidence type="ECO:0000256" key="1">
    <source>
        <dbReference type="ARBA" id="ARBA00004370"/>
    </source>
</evidence>
<dbReference type="NCBIfam" id="TIGR02046">
    <property type="entry name" value="sdhC_b558_fam"/>
    <property type="match status" value="1"/>
</dbReference>
<accession>A0AAV5G4G4</accession>
<gene>
    <name evidence="9" type="ORF">CAT723_00020</name>
</gene>
<dbReference type="CDD" id="cd03498">
    <property type="entry name" value="SQR_TypeB_2_TM"/>
    <property type="match status" value="1"/>
</dbReference>
<evidence type="ECO:0000256" key="6">
    <source>
        <dbReference type="ARBA" id="ARBA00023004"/>
    </source>
</evidence>
<evidence type="ECO:0000256" key="2">
    <source>
        <dbReference type="ARBA" id="ARBA00022617"/>
    </source>
</evidence>
<proteinExistence type="predicted"/>
<keyword evidence="7 8" id="KW-0472">Membrane</keyword>
<sequence>MTVKNPDREAIEHGHITNEPLRAKPSTPAWALKLTMAVTGLIFALYVVGHMAGNLKLYAPAHGGEEALDKYGEFLRTMGEPILPYSSLLWVIRIVLIIALIAHIYGAIVLHSRSRDSRGKFRRTKLMGGLQSFATRTMLVTGVVLLLFVIFHLLDLTMGVAPAAPDTFVSGAVKANMIATFSRWPVTIFYVLAMVCLFLHLTHGIKLAGYDLGLTGYKTRQVFLFLAYVIPAIVCLGNIIMPLSVAFGWVS</sequence>
<dbReference type="Proteomes" id="UP001054925">
    <property type="component" value="Unassembled WGS sequence"/>
</dbReference>